<evidence type="ECO:0000256" key="1">
    <source>
        <dbReference type="ARBA" id="ARBA00022603"/>
    </source>
</evidence>
<keyword evidence="3 4" id="KW-0949">S-adenosyl-L-methionine</keyword>
<name>A0ABT7UDL5_9FIRM</name>
<reference evidence="5 6" key="1">
    <citation type="submission" date="2023-06" db="EMBL/GenBank/DDBJ databases">
        <title>Identification and characterization of horizontal gene transfer across gut microbiota members of farm animals based on homology search.</title>
        <authorList>
            <person name="Schwarzerova J."/>
            <person name="Nykrynova M."/>
            <person name="Jureckova K."/>
            <person name="Cejkova D."/>
            <person name="Rychlik I."/>
        </authorList>
    </citation>
    <scope>NUCLEOTIDE SEQUENCE [LARGE SCALE GENOMIC DNA]</scope>
    <source>
        <strain evidence="5 6">ET39</strain>
    </source>
</reference>
<feature type="binding site" evidence="4">
    <location>
        <position position="140"/>
    </location>
    <ligand>
        <name>Mg(2+)</name>
        <dbReference type="ChEBI" id="CHEBI:18420"/>
    </ligand>
</feature>
<keyword evidence="4" id="KW-0460">Magnesium</keyword>
<feature type="binding site" evidence="4">
    <location>
        <position position="22"/>
    </location>
    <ligand>
        <name>S-adenosyl-L-methionine</name>
        <dbReference type="ChEBI" id="CHEBI:59789"/>
    </ligand>
</feature>
<sequence>MSRLELITEMERYAREHHVPIMEKEGIEFLLAFIQEHRCRRILEIGSAIGYSAIRMALVDEAIEVDTIERDEERYRIAVENIQRANLADRVHIQLADALEATVEGTYDFLFIDAAKAQYIRFFERYTPHLVIGGYVLSDNLGFHGMVDGDVIPQSRSVRALVRKIRKYNDYLKAHPDYETTFYSIGDGIAVSKKR</sequence>
<dbReference type="PROSITE" id="PS51682">
    <property type="entry name" value="SAM_OMT_I"/>
    <property type="match status" value="1"/>
</dbReference>
<comment type="catalytic activity">
    <reaction evidence="4">
        <text>5-hydroxyuridine(34) in tRNA + S-adenosyl-L-methionine = 5-methoxyuridine(34) in tRNA + S-adenosyl-L-homocysteine + H(+)</text>
        <dbReference type="Rhea" id="RHEA:60524"/>
        <dbReference type="Rhea" id="RHEA-COMP:13381"/>
        <dbReference type="Rhea" id="RHEA-COMP:15591"/>
        <dbReference type="ChEBI" id="CHEBI:15378"/>
        <dbReference type="ChEBI" id="CHEBI:57856"/>
        <dbReference type="ChEBI" id="CHEBI:59789"/>
        <dbReference type="ChEBI" id="CHEBI:136877"/>
        <dbReference type="ChEBI" id="CHEBI:143860"/>
    </reaction>
</comment>
<feature type="binding site" evidence="4">
    <location>
        <position position="113"/>
    </location>
    <ligand>
        <name>S-adenosyl-L-methionine</name>
        <dbReference type="ChEBI" id="CHEBI:59789"/>
    </ligand>
</feature>
<evidence type="ECO:0000256" key="4">
    <source>
        <dbReference type="HAMAP-Rule" id="MF_02217"/>
    </source>
</evidence>
<protein>
    <recommendedName>
        <fullName evidence="4">tRNA 5-hydroxyuridine methyltransferase</fullName>
        <ecNumber evidence="4">2.1.1.-</ecNumber>
    </recommendedName>
    <alternativeName>
        <fullName evidence="4">ho5U methyltransferase</fullName>
    </alternativeName>
</protein>
<dbReference type="HAMAP" id="MF_02217">
    <property type="entry name" value="TrmR_methyltr"/>
    <property type="match status" value="1"/>
</dbReference>
<feature type="binding site" evidence="4">
    <location>
        <position position="52"/>
    </location>
    <ligand>
        <name>S-adenosyl-L-methionine</name>
        <dbReference type="ChEBI" id="CHEBI:59789"/>
    </ligand>
</feature>
<accession>A0ABT7UDL5</accession>
<comment type="caution">
    <text evidence="5">The sequence shown here is derived from an EMBL/GenBank/DDBJ whole genome shotgun (WGS) entry which is preliminary data.</text>
</comment>
<organism evidence="5 6">
    <name type="scientific">Amedibacillus dolichus</name>
    <dbReference type="NCBI Taxonomy" id="31971"/>
    <lineage>
        <taxon>Bacteria</taxon>
        <taxon>Bacillati</taxon>
        <taxon>Bacillota</taxon>
        <taxon>Erysipelotrichia</taxon>
        <taxon>Erysipelotrichales</taxon>
        <taxon>Erysipelotrichaceae</taxon>
        <taxon>Amedibacillus</taxon>
    </lineage>
</organism>
<dbReference type="CDD" id="cd02440">
    <property type="entry name" value="AdoMet_MTases"/>
    <property type="match status" value="1"/>
</dbReference>
<dbReference type="Proteomes" id="UP001529340">
    <property type="component" value="Unassembled WGS sequence"/>
</dbReference>
<proteinExistence type="inferred from homology"/>
<dbReference type="EC" id="2.1.1.-" evidence="4"/>
<keyword evidence="4" id="KW-0479">Metal-binding</keyword>
<dbReference type="InterPro" id="IPR002935">
    <property type="entry name" value="SAM_O-MeTrfase"/>
</dbReference>
<reference evidence="5 6" key="3">
    <citation type="submission" date="2023-06" db="EMBL/GenBank/DDBJ databases">
        <authorList>
            <person name="Zeman M."/>
            <person name="Kubasova T."/>
            <person name="Jahodarova E."/>
            <person name="Nykrynova M."/>
            <person name="Rychlik I."/>
        </authorList>
    </citation>
    <scope>NUCLEOTIDE SEQUENCE [LARGE SCALE GENOMIC DNA]</scope>
    <source>
        <strain evidence="5 6">ET39</strain>
    </source>
</reference>
<keyword evidence="6" id="KW-1185">Reference proteome</keyword>
<comment type="function">
    <text evidence="4">Catalyzes the methylation of 5-hydroxyuridine (ho5U) to form 5-methoxyuridine (mo5U) at position 34 in tRNAs.</text>
</comment>
<reference evidence="6" key="2">
    <citation type="submission" date="2023-06" db="EMBL/GenBank/DDBJ databases">
        <title>Identification and characterization of horizontal gene transfer across gut microbiota members of farm animals based on homology search.</title>
        <authorList>
            <person name="Zeman M."/>
            <person name="Kubasova T."/>
            <person name="Jahodarova E."/>
            <person name="Nykrynova M."/>
            <person name="Rychlik I."/>
        </authorList>
    </citation>
    <scope>NUCLEOTIDE SEQUENCE [LARGE SCALE GENOMIC DNA]</scope>
    <source>
        <strain evidence="6">ET39</strain>
    </source>
</reference>
<keyword evidence="4" id="KW-0819">tRNA processing</keyword>
<feature type="binding site" evidence="4">
    <location>
        <position position="139"/>
    </location>
    <ligand>
        <name>Mg(2+)</name>
        <dbReference type="ChEBI" id="CHEBI:18420"/>
    </ligand>
</feature>
<dbReference type="Gene3D" id="3.40.50.150">
    <property type="entry name" value="Vaccinia Virus protein VP39"/>
    <property type="match status" value="1"/>
</dbReference>
<feature type="binding site" evidence="4">
    <location>
        <position position="113"/>
    </location>
    <ligand>
        <name>Mg(2+)</name>
        <dbReference type="ChEBI" id="CHEBI:18420"/>
    </ligand>
</feature>
<dbReference type="InterPro" id="IPR029063">
    <property type="entry name" value="SAM-dependent_MTases_sf"/>
</dbReference>
<dbReference type="GO" id="GO:0032259">
    <property type="term" value="P:methylation"/>
    <property type="evidence" value="ECO:0007669"/>
    <property type="project" value="UniProtKB-KW"/>
</dbReference>
<gene>
    <name evidence="4" type="primary">trmR</name>
    <name evidence="5" type="ORF">QUV96_07455</name>
</gene>
<dbReference type="PANTHER" id="PTHR10509:SF14">
    <property type="entry name" value="CAFFEOYL-COA O-METHYLTRANSFERASE 3-RELATED"/>
    <property type="match status" value="1"/>
</dbReference>
<evidence type="ECO:0000313" key="5">
    <source>
        <dbReference type="EMBL" id="MDM8157470.1"/>
    </source>
</evidence>
<evidence type="ECO:0000313" key="6">
    <source>
        <dbReference type="Proteomes" id="UP001529340"/>
    </source>
</evidence>
<comment type="subunit">
    <text evidence="4">Homodimer.</text>
</comment>
<comment type="similarity">
    <text evidence="4">Belongs to the class I-like SAM-binding methyltransferase superfamily. Cation-dependent O-methyltransferase family.</text>
</comment>
<dbReference type="InterPro" id="IPR050362">
    <property type="entry name" value="Cation-dep_OMT"/>
</dbReference>
<dbReference type="Pfam" id="PF01596">
    <property type="entry name" value="Methyltransf_3"/>
    <property type="match status" value="1"/>
</dbReference>
<feature type="binding site" evidence="4">
    <location>
        <begin position="97"/>
        <end position="98"/>
    </location>
    <ligand>
        <name>S-adenosyl-L-methionine</name>
        <dbReference type="ChEBI" id="CHEBI:59789"/>
    </ligand>
</feature>
<dbReference type="PANTHER" id="PTHR10509">
    <property type="entry name" value="O-METHYLTRANSFERASE-RELATED"/>
    <property type="match status" value="1"/>
</dbReference>
<feature type="binding site" evidence="4">
    <location>
        <position position="69"/>
    </location>
    <ligand>
        <name>S-adenosyl-L-methionine</name>
        <dbReference type="ChEBI" id="CHEBI:59789"/>
    </ligand>
</feature>
<evidence type="ECO:0000256" key="3">
    <source>
        <dbReference type="ARBA" id="ARBA00022691"/>
    </source>
</evidence>
<dbReference type="SUPFAM" id="SSF53335">
    <property type="entry name" value="S-adenosyl-L-methionine-dependent methyltransferases"/>
    <property type="match status" value="1"/>
</dbReference>
<keyword evidence="1 4" id="KW-0489">Methyltransferase</keyword>
<evidence type="ECO:0000256" key="2">
    <source>
        <dbReference type="ARBA" id="ARBA00022679"/>
    </source>
</evidence>
<dbReference type="InterPro" id="IPR043675">
    <property type="entry name" value="TrmR_methyltr"/>
</dbReference>
<dbReference type="EMBL" id="JAUDCG010000030">
    <property type="protein sequence ID" value="MDM8157470.1"/>
    <property type="molecule type" value="Genomic_DNA"/>
</dbReference>
<dbReference type="GO" id="GO:0008168">
    <property type="term" value="F:methyltransferase activity"/>
    <property type="evidence" value="ECO:0007669"/>
    <property type="project" value="UniProtKB-KW"/>
</dbReference>
<keyword evidence="2 4" id="KW-0808">Transferase</keyword>